<dbReference type="Proteomes" id="UP000486297">
    <property type="component" value="Unassembled WGS sequence"/>
</dbReference>
<gene>
    <name evidence="1" type="ORF">GJU80_12830</name>
</gene>
<dbReference type="Gene3D" id="2.60.120.620">
    <property type="entry name" value="q2cbj1_9rhob like domain"/>
    <property type="match status" value="1"/>
</dbReference>
<keyword evidence="2" id="KW-1185">Reference proteome</keyword>
<dbReference type="Pfam" id="PF10014">
    <property type="entry name" value="2OG-Fe_Oxy_2"/>
    <property type="match status" value="1"/>
</dbReference>
<organism evidence="1 2">
    <name type="scientific">Neisseria brasiliensis</name>
    <dbReference type="NCBI Taxonomy" id="2666100"/>
    <lineage>
        <taxon>Bacteria</taxon>
        <taxon>Pseudomonadati</taxon>
        <taxon>Pseudomonadota</taxon>
        <taxon>Betaproteobacteria</taxon>
        <taxon>Neisseriales</taxon>
        <taxon>Neisseriaceae</taxon>
        <taxon>Neisseria</taxon>
    </lineage>
</organism>
<comment type="caution">
    <text evidence="1">The sequence shown here is derived from an EMBL/GenBank/DDBJ whole genome shotgun (WGS) entry which is preliminary data.</text>
</comment>
<dbReference type="EMBL" id="WJXO01000002">
    <property type="protein sequence ID" value="MRN39336.1"/>
    <property type="molecule type" value="Genomic_DNA"/>
</dbReference>
<name>A0A5Q3S2H2_9NEIS</name>
<dbReference type="RefSeq" id="WP_095501789.1">
    <property type="nucleotide sequence ID" value="NZ_CP046027.1"/>
</dbReference>
<sequence>MDQFVYRMGNLTPEAAQQLGQSFHTLKPSQYKDGAYRLRRYSKFDYQRSSGNIELQAGAQFVQSSDLNRFQGDIARTYDDLTDETIRSDGFAHMMASFADYADLPENVEIEVHQMRIIAKSAAEAAVATPEGVHQDGFDRIGVFTVARHNADGGELYLWQNQNDNETLAACTPQAGDFCVLNDKAIWHSASPVTAIEEDQAGYWDLFVLTANRT</sequence>
<dbReference type="GO" id="GO:0051213">
    <property type="term" value="F:dioxygenase activity"/>
    <property type="evidence" value="ECO:0007669"/>
    <property type="project" value="InterPro"/>
</dbReference>
<reference evidence="1" key="1">
    <citation type="journal article" name="Emerg. Infect. Dis.">
        <title>Two cases of a newly characterized neisseria species.</title>
        <authorList>
            <person name="Mustapha M."/>
            <person name="Lemos A.P.S."/>
            <person name="Harrison L.H."/>
            <person name="Vantyne D."/>
            <person name="Sacchi C.T."/>
        </authorList>
    </citation>
    <scope>NUCLEOTIDE SEQUENCE</scope>
    <source>
        <strain evidence="1">N.95.16</strain>
    </source>
</reference>
<protein>
    <submittedName>
        <fullName evidence="1">Uncharacterized protein</fullName>
    </submittedName>
</protein>
<proteinExistence type="predicted"/>
<dbReference type="InterPro" id="IPR018724">
    <property type="entry name" value="2OG-Fe_dioxygenase"/>
</dbReference>
<accession>A0A5Q3S2H2</accession>
<dbReference type="AlphaFoldDB" id="A0A5Q3S2H2"/>
<evidence type="ECO:0000313" key="1">
    <source>
        <dbReference type="EMBL" id="MRN39336.1"/>
    </source>
</evidence>
<evidence type="ECO:0000313" key="2">
    <source>
        <dbReference type="Proteomes" id="UP000486297"/>
    </source>
</evidence>